<comment type="caution">
    <text evidence="5">The sequence shown here is derived from an EMBL/GenBank/DDBJ whole genome shotgun (WGS) entry which is preliminary data.</text>
</comment>
<dbReference type="Gene3D" id="1.20.58.300">
    <property type="entry name" value="FlgN-like"/>
    <property type="match status" value="1"/>
</dbReference>
<keyword evidence="6" id="KW-1185">Reference proteome</keyword>
<protein>
    <submittedName>
        <fullName evidence="5">Flagella synthesis protein FlgN</fullName>
    </submittedName>
</protein>
<evidence type="ECO:0000256" key="1">
    <source>
        <dbReference type="ARBA" id="ARBA00002397"/>
    </source>
</evidence>
<comment type="similarity">
    <text evidence="2">Belongs to the FlgN family.</text>
</comment>
<evidence type="ECO:0000313" key="5">
    <source>
        <dbReference type="EMBL" id="TCV90736.1"/>
    </source>
</evidence>
<keyword evidence="5" id="KW-0282">Flagellum</keyword>
<feature type="region of interest" description="Disordered" evidence="4">
    <location>
        <begin position="146"/>
        <end position="166"/>
    </location>
</feature>
<dbReference type="InterPro" id="IPR036679">
    <property type="entry name" value="FlgN-like_sf"/>
</dbReference>
<dbReference type="InterPro" id="IPR007809">
    <property type="entry name" value="FlgN-like"/>
</dbReference>
<evidence type="ECO:0000256" key="3">
    <source>
        <dbReference type="ARBA" id="ARBA00022795"/>
    </source>
</evidence>
<comment type="function">
    <text evidence="1">Required for the efficient initiation of filament assembly.</text>
</comment>
<dbReference type="Pfam" id="PF05130">
    <property type="entry name" value="FlgN"/>
    <property type="match status" value="1"/>
</dbReference>
<evidence type="ECO:0000256" key="2">
    <source>
        <dbReference type="ARBA" id="ARBA00007703"/>
    </source>
</evidence>
<dbReference type="SUPFAM" id="SSF140566">
    <property type="entry name" value="FlgN-like"/>
    <property type="match status" value="1"/>
</dbReference>
<evidence type="ECO:0000256" key="4">
    <source>
        <dbReference type="SAM" id="MobiDB-lite"/>
    </source>
</evidence>
<keyword evidence="5" id="KW-0969">Cilium</keyword>
<proteinExistence type="inferred from homology"/>
<dbReference type="EMBL" id="SMCO01000001">
    <property type="protein sequence ID" value="TCV90736.1"/>
    <property type="molecule type" value="Genomic_DNA"/>
</dbReference>
<evidence type="ECO:0000313" key="6">
    <source>
        <dbReference type="Proteomes" id="UP000295367"/>
    </source>
</evidence>
<reference evidence="5 6" key="1">
    <citation type="submission" date="2019-03" db="EMBL/GenBank/DDBJ databases">
        <title>Genomic Encyclopedia of Type Strains, Phase IV (KMG-IV): sequencing the most valuable type-strain genomes for metagenomic binning, comparative biology and taxonomic classification.</title>
        <authorList>
            <person name="Goeker M."/>
        </authorList>
    </citation>
    <scope>NUCLEOTIDE SEQUENCE [LARGE SCALE GENOMIC DNA]</scope>
    <source>
        <strain evidence="5 6">DSM 100309</strain>
    </source>
</reference>
<accession>A0A4R3YF35</accession>
<dbReference type="RefSeq" id="WP_165922898.1">
    <property type="nucleotide sequence ID" value="NZ_BHVT01000073.1"/>
</dbReference>
<gene>
    <name evidence="5" type="ORF">EDC63_101710</name>
</gene>
<dbReference type="GO" id="GO:0044780">
    <property type="term" value="P:bacterial-type flagellum assembly"/>
    <property type="evidence" value="ECO:0007669"/>
    <property type="project" value="InterPro"/>
</dbReference>
<keyword evidence="5" id="KW-0966">Cell projection</keyword>
<dbReference type="AlphaFoldDB" id="A0A4R3YF35"/>
<keyword evidence="3" id="KW-1005">Bacterial flagellum biogenesis</keyword>
<dbReference type="Proteomes" id="UP000295367">
    <property type="component" value="Unassembled WGS sequence"/>
</dbReference>
<organism evidence="5 6">
    <name type="scientific">Sulfurirhabdus autotrophica</name>
    <dbReference type="NCBI Taxonomy" id="1706046"/>
    <lineage>
        <taxon>Bacteria</taxon>
        <taxon>Pseudomonadati</taxon>
        <taxon>Pseudomonadota</taxon>
        <taxon>Betaproteobacteria</taxon>
        <taxon>Nitrosomonadales</taxon>
        <taxon>Sulfuricellaceae</taxon>
        <taxon>Sulfurirhabdus</taxon>
    </lineage>
</organism>
<sequence>MATSGNISTTSQLVANIKAEIENFAAFCEILKTEQEVLNNNEIDQLLSISKLKSEKVVLLSQLAEIRNRFLAGQNLLPDQNGMEILIKMGNLPDPDGDISKYWGKLIELAKKAQQLNETNGIMIETKLSHNQQALTALQSAANQATLYGPDGKTHSTGTGRPLGKG</sequence>
<name>A0A4R3YF35_9PROT</name>